<dbReference type="KEGG" id="dpb:BABL1_gene_919"/>
<protein>
    <submittedName>
        <fullName evidence="2">Uncharacterized protein</fullName>
    </submittedName>
</protein>
<name>V6DF73_9BACT</name>
<reference evidence="2 3" key="1">
    <citation type="journal article" date="2015" name="Biol. Direct">
        <title>Babela massiliensis, a representative of a widespread bacterial phylum with unusual adaptations to parasitism in amoebae.</title>
        <authorList>
            <person name="Pagnier I."/>
            <person name="Yutin N."/>
            <person name="Croce O."/>
            <person name="Makarova K.S."/>
            <person name="Wolf Y.I."/>
            <person name="Benamar S."/>
            <person name="Raoult D."/>
            <person name="Koonin E.V."/>
            <person name="La Scola B."/>
        </authorList>
    </citation>
    <scope>NUCLEOTIDE SEQUENCE [LARGE SCALE GENOMIC DNA]</scope>
    <source>
        <strain evidence="3">BABL1</strain>
    </source>
</reference>
<gene>
    <name evidence="2" type="ORF">BABL1_gene_919</name>
</gene>
<dbReference type="HOGENOM" id="CLU_908154_0_0_7"/>
<dbReference type="AlphaFoldDB" id="V6DF73"/>
<proteinExistence type="predicted"/>
<dbReference type="EMBL" id="HG793133">
    <property type="protein sequence ID" value="CDK30225.1"/>
    <property type="molecule type" value="Genomic_DNA"/>
</dbReference>
<evidence type="ECO:0000256" key="1">
    <source>
        <dbReference type="SAM" id="Phobius"/>
    </source>
</evidence>
<evidence type="ECO:0000313" key="2">
    <source>
        <dbReference type="EMBL" id="CDK30225.1"/>
    </source>
</evidence>
<accession>V6DF73</accession>
<evidence type="ECO:0000313" key="3">
    <source>
        <dbReference type="Proteomes" id="UP000018769"/>
    </source>
</evidence>
<keyword evidence="1" id="KW-0812">Transmembrane</keyword>
<keyword evidence="1" id="KW-1133">Transmembrane helix</keyword>
<keyword evidence="3" id="KW-1185">Reference proteome</keyword>
<keyword evidence="1" id="KW-0472">Membrane</keyword>
<organism evidence="2 3">
    <name type="scientific">Candidatus Babela massiliensis</name>
    <dbReference type="NCBI Taxonomy" id="673862"/>
    <lineage>
        <taxon>Bacteria</taxon>
        <taxon>Candidatus Babelota</taxon>
        <taxon>Candidatus Babeliae</taxon>
        <taxon>Candidatus Babeliales</taxon>
        <taxon>Candidatus Babeliaceae</taxon>
        <taxon>Candidatus Babela</taxon>
    </lineage>
</organism>
<sequence>MTRKSFIYFLIFIINLNFIFIHPMQINSVKSHNLKICHILWPFIEIIFKGRDKYKDFCYEEELKTIVQHVIYKLIEYANNNLSELNTNLIDKENPKLLEIPECLIKDITKGIKADLYSCIRYQNQSNTVKKILEYNLHNKICKLPVIKYLKRNLKGHSLKCIIIHIPLSTMSDIVIEDLKNLILIKNYSKNDILIKDICLLIKSRLNTNDSIFNCVSPETVLKLYQLFKVSFISVDFKDTDHNDFIRDLIFTEITQILTQDHLLKKRTQEYNTTIQPQDIIMDIYKLFFKQYFLYIEDTDESNSDL</sequence>
<dbReference type="Proteomes" id="UP000018769">
    <property type="component" value="Chromosome I"/>
</dbReference>
<feature type="transmembrane region" description="Helical" evidence="1">
    <location>
        <begin position="6"/>
        <end position="26"/>
    </location>
</feature>